<dbReference type="SUPFAM" id="SSF53850">
    <property type="entry name" value="Periplasmic binding protein-like II"/>
    <property type="match status" value="1"/>
</dbReference>
<evidence type="ECO:0000256" key="4">
    <source>
        <dbReference type="PIRSR" id="PIRSR004846-1"/>
    </source>
</evidence>
<organism evidence="6 7">
    <name type="scientific">Leeuwenhoekiella blandensis (strain CECT 7118 / CCUG 51940 / KCTC 22103 / MED217)</name>
    <name type="common">Flavobacterium sp. (strain MED217)</name>
    <dbReference type="NCBI Taxonomy" id="398720"/>
    <lineage>
        <taxon>Bacteria</taxon>
        <taxon>Pseudomonadati</taxon>
        <taxon>Bacteroidota</taxon>
        <taxon>Flavobacteriia</taxon>
        <taxon>Flavobacteriales</taxon>
        <taxon>Flavobacteriaceae</taxon>
        <taxon>Leeuwenhoekiella</taxon>
    </lineage>
</organism>
<accession>A3XJG7</accession>
<dbReference type="Proteomes" id="UP000001601">
    <property type="component" value="Unassembled WGS sequence"/>
</dbReference>
<dbReference type="GO" id="GO:0015689">
    <property type="term" value="P:molybdate ion transport"/>
    <property type="evidence" value="ECO:0007669"/>
    <property type="project" value="InterPro"/>
</dbReference>
<dbReference type="GO" id="GO:0030973">
    <property type="term" value="F:molybdate ion binding"/>
    <property type="evidence" value="ECO:0007669"/>
    <property type="project" value="InterPro"/>
</dbReference>
<dbReference type="PANTHER" id="PTHR30632">
    <property type="entry name" value="MOLYBDATE-BINDING PERIPLASMIC PROTEIN"/>
    <property type="match status" value="1"/>
</dbReference>
<dbReference type="NCBIfam" id="TIGR01256">
    <property type="entry name" value="modA"/>
    <property type="match status" value="1"/>
</dbReference>
<evidence type="ECO:0000313" key="7">
    <source>
        <dbReference type="Proteomes" id="UP000001601"/>
    </source>
</evidence>
<dbReference type="InterPro" id="IPR044084">
    <property type="entry name" value="AvModA-like_subst-bd"/>
</dbReference>
<evidence type="ECO:0000256" key="1">
    <source>
        <dbReference type="ARBA" id="ARBA00009175"/>
    </source>
</evidence>
<evidence type="ECO:0000256" key="3">
    <source>
        <dbReference type="ARBA" id="ARBA00022729"/>
    </source>
</evidence>
<dbReference type="OrthoDB" id="9785015at2"/>
<comment type="similarity">
    <text evidence="1">Belongs to the bacterial solute-binding protein ModA family.</text>
</comment>
<reference evidence="6 7" key="1">
    <citation type="journal article" date="2007" name="Nature">
        <title>Light stimulates growth of proteorhodopsin-containing marine Flavobacteria.</title>
        <authorList>
            <person name="Gomez-Consarnau L."/>
            <person name="Gonzalez J.M."/>
            <person name="Coll-Llado M."/>
            <person name="Gourdon P."/>
            <person name="Pascher T."/>
            <person name="Neutze R."/>
            <person name="Pedros-Alio C."/>
            <person name="Pinhassi J."/>
        </authorList>
    </citation>
    <scope>NUCLEOTIDE SEQUENCE [LARGE SCALE GENOMIC DNA]</scope>
    <source>
        <strain evidence="6 7">MED217</strain>
    </source>
</reference>
<keyword evidence="4" id="KW-0500">Molybdenum</keyword>
<feature type="binding site" evidence="4">
    <location>
        <position position="171"/>
    </location>
    <ligand>
        <name>molybdate</name>
        <dbReference type="ChEBI" id="CHEBI:36264"/>
    </ligand>
</feature>
<evidence type="ECO:0000313" key="6">
    <source>
        <dbReference type="EMBL" id="EAQ50302.1"/>
    </source>
</evidence>
<keyword evidence="2 4" id="KW-0479">Metal-binding</keyword>
<feature type="binding site" evidence="4">
    <location>
        <position position="65"/>
    </location>
    <ligand>
        <name>molybdate</name>
        <dbReference type="ChEBI" id="CHEBI:36264"/>
    </ligand>
</feature>
<dbReference type="Gene3D" id="3.40.190.10">
    <property type="entry name" value="Periplasmic binding protein-like II"/>
    <property type="match status" value="2"/>
</dbReference>
<dbReference type="AlphaFoldDB" id="A3XJG7"/>
<evidence type="ECO:0000256" key="5">
    <source>
        <dbReference type="SAM" id="SignalP"/>
    </source>
</evidence>
<dbReference type="Pfam" id="PF13531">
    <property type="entry name" value="SBP_bac_11"/>
    <property type="match status" value="1"/>
</dbReference>
<keyword evidence="3 5" id="KW-0732">Signal</keyword>
<dbReference type="InterPro" id="IPR050682">
    <property type="entry name" value="ModA/WtpA"/>
</dbReference>
<dbReference type="PANTHER" id="PTHR30632:SF14">
    <property type="entry name" value="TUNGSTATE_MOLYBDATE_CHROMATE-BINDING PROTEIN MODA"/>
    <property type="match status" value="1"/>
</dbReference>
<dbReference type="STRING" id="398720.MED217_04702"/>
<proteinExistence type="inferred from homology"/>
<feature type="chain" id="PRO_5002663617" evidence="5">
    <location>
        <begin position="24"/>
        <end position="257"/>
    </location>
</feature>
<dbReference type="PIRSF" id="PIRSF004846">
    <property type="entry name" value="ModA"/>
    <property type="match status" value="1"/>
</dbReference>
<dbReference type="InterPro" id="IPR005950">
    <property type="entry name" value="ModA"/>
</dbReference>
<name>A3XJG7_LEEBM</name>
<dbReference type="eggNOG" id="COG0725">
    <property type="taxonomic scope" value="Bacteria"/>
</dbReference>
<comment type="caution">
    <text evidence="6">The sequence shown here is derived from an EMBL/GenBank/DDBJ whole genome shotgun (WGS) entry which is preliminary data.</text>
</comment>
<dbReference type="CDD" id="cd13539">
    <property type="entry name" value="PBP2_AvModA"/>
    <property type="match status" value="1"/>
</dbReference>
<feature type="signal peptide" evidence="5">
    <location>
        <begin position="1"/>
        <end position="23"/>
    </location>
</feature>
<keyword evidence="7" id="KW-1185">Reference proteome</keyword>
<dbReference type="HOGENOM" id="CLU_065520_1_0_10"/>
<dbReference type="PROSITE" id="PS51257">
    <property type="entry name" value="PROKAR_LIPOPROTEIN"/>
    <property type="match status" value="1"/>
</dbReference>
<dbReference type="EMBL" id="AANC01000002">
    <property type="protein sequence ID" value="EAQ50302.1"/>
    <property type="molecule type" value="Genomic_DNA"/>
</dbReference>
<dbReference type="RefSeq" id="WP_009779328.1">
    <property type="nucleotide sequence ID" value="NZ_CH672395.1"/>
</dbReference>
<gene>
    <name evidence="6" type="ORF">MED217_04702</name>
</gene>
<dbReference type="GO" id="GO:0046872">
    <property type="term" value="F:metal ion binding"/>
    <property type="evidence" value="ECO:0007669"/>
    <property type="project" value="UniProtKB-KW"/>
</dbReference>
<protein>
    <submittedName>
        <fullName evidence="6">Molybdenum ABC transporter, periplasmic molybdate-binding protein</fullName>
    </submittedName>
</protein>
<evidence type="ECO:0000256" key="2">
    <source>
        <dbReference type="ARBA" id="ARBA00022723"/>
    </source>
</evidence>
<sequence>MQNFLLKTRFLFIVILAVFTACRTTEEHKTITIATAANMQFAMQELADTFTQKTGTSCDVVISSSGKLTAQIKEGAPYDIFVAANMKYPQEVYAAGRAKTKPKIYAYGKLVLWSLNENIGVDLETLESEAIHHIALANPKTAPYGTAAVSALTQLKIYDRIQNKLVFGESISQTNQFILSGAAELGFTAMSVVKAPSMKSRGVWISVVDSLYDPIEQGVVLIEHDATTKPEAVAFYEYLFSEEAQEILQDFGYSIRE</sequence>